<dbReference type="SUPFAM" id="SSF50974">
    <property type="entry name" value="Nitrous oxide reductase, N-terminal domain"/>
    <property type="match status" value="1"/>
</dbReference>
<dbReference type="eggNOG" id="COG1858">
    <property type="taxonomic scope" value="Bacteria"/>
</dbReference>
<comment type="caution">
    <text evidence="8">The sequence shown here is derived from an EMBL/GenBank/DDBJ whole genome shotgun (WGS) entry which is preliminary data.</text>
</comment>
<dbReference type="GO" id="GO:0004130">
    <property type="term" value="F:cytochrome-c peroxidase activity"/>
    <property type="evidence" value="ECO:0007669"/>
    <property type="project" value="TreeGrafter"/>
</dbReference>
<evidence type="ECO:0000256" key="1">
    <source>
        <dbReference type="ARBA" id="ARBA00022617"/>
    </source>
</evidence>
<evidence type="ECO:0000256" key="2">
    <source>
        <dbReference type="ARBA" id="ARBA00022723"/>
    </source>
</evidence>
<dbReference type="GO" id="GO:0009055">
    <property type="term" value="F:electron transfer activity"/>
    <property type="evidence" value="ECO:0007669"/>
    <property type="project" value="InterPro"/>
</dbReference>
<feature type="signal peptide" evidence="6">
    <location>
        <begin position="1"/>
        <end position="22"/>
    </location>
</feature>
<dbReference type="GO" id="GO:0046872">
    <property type="term" value="F:metal ion binding"/>
    <property type="evidence" value="ECO:0007669"/>
    <property type="project" value="UniProtKB-KW"/>
</dbReference>
<evidence type="ECO:0000313" key="9">
    <source>
        <dbReference type="Proteomes" id="UP000019678"/>
    </source>
</evidence>
<name>A0A017T335_9BACT</name>
<dbReference type="Gene3D" id="1.10.760.10">
    <property type="entry name" value="Cytochrome c-like domain"/>
    <property type="match status" value="2"/>
</dbReference>
<evidence type="ECO:0000256" key="4">
    <source>
        <dbReference type="PROSITE-ProRule" id="PRU00433"/>
    </source>
</evidence>
<keyword evidence="6" id="KW-0732">Signal</keyword>
<keyword evidence="1 4" id="KW-0349">Heme</keyword>
<keyword evidence="8" id="KW-0575">Peroxidase</keyword>
<keyword evidence="2 4" id="KW-0479">Metal-binding</keyword>
<dbReference type="OrthoDB" id="5342087at2"/>
<evidence type="ECO:0000256" key="5">
    <source>
        <dbReference type="SAM" id="MobiDB-lite"/>
    </source>
</evidence>
<protein>
    <submittedName>
        <fullName evidence="8">Cytochrome c551 peroxidase</fullName>
    </submittedName>
</protein>
<feature type="chain" id="PRO_5001499901" evidence="6">
    <location>
        <begin position="23"/>
        <end position="606"/>
    </location>
</feature>
<feature type="domain" description="Cytochrome c" evidence="7">
    <location>
        <begin position="509"/>
        <end position="606"/>
    </location>
</feature>
<proteinExistence type="predicted"/>
<dbReference type="Gene3D" id="2.130.10.10">
    <property type="entry name" value="YVTN repeat-like/Quinoprotein amine dehydrogenase"/>
    <property type="match status" value="1"/>
</dbReference>
<dbReference type="SUPFAM" id="SSF46626">
    <property type="entry name" value="Cytochrome c"/>
    <property type="match status" value="2"/>
</dbReference>
<dbReference type="EMBL" id="ASRX01000044">
    <property type="protein sequence ID" value="EYF03633.1"/>
    <property type="molecule type" value="Genomic_DNA"/>
</dbReference>
<dbReference type="InterPro" id="IPR011045">
    <property type="entry name" value="N2O_reductase_N"/>
</dbReference>
<dbReference type="Proteomes" id="UP000019678">
    <property type="component" value="Unassembled WGS sequence"/>
</dbReference>
<dbReference type="InterPro" id="IPR036909">
    <property type="entry name" value="Cyt_c-like_dom_sf"/>
</dbReference>
<reference evidence="8 9" key="1">
    <citation type="submission" date="2013-05" db="EMBL/GenBank/DDBJ databases">
        <title>Genome assembly of Chondromyces apiculatus DSM 436.</title>
        <authorList>
            <person name="Sharma G."/>
            <person name="Khatri I."/>
            <person name="Kaur C."/>
            <person name="Mayilraj S."/>
            <person name="Subramanian S."/>
        </authorList>
    </citation>
    <scope>NUCLEOTIDE SEQUENCE [LARGE SCALE GENOMIC DNA]</scope>
    <source>
        <strain evidence="8 9">DSM 436</strain>
    </source>
</reference>
<dbReference type="GO" id="GO:0020037">
    <property type="term" value="F:heme binding"/>
    <property type="evidence" value="ECO:0007669"/>
    <property type="project" value="InterPro"/>
</dbReference>
<keyword evidence="3 4" id="KW-0408">Iron</keyword>
<gene>
    <name evidence="8" type="ORF">CAP_5424</name>
</gene>
<dbReference type="PROSITE" id="PS51007">
    <property type="entry name" value="CYTC"/>
    <property type="match status" value="1"/>
</dbReference>
<evidence type="ECO:0000256" key="3">
    <source>
        <dbReference type="ARBA" id="ARBA00023004"/>
    </source>
</evidence>
<keyword evidence="8" id="KW-0560">Oxidoreductase</keyword>
<dbReference type="STRING" id="1192034.CAP_5424"/>
<dbReference type="PROSITE" id="PS51257">
    <property type="entry name" value="PROKAR_LIPOPROTEIN"/>
    <property type="match status" value="1"/>
</dbReference>
<evidence type="ECO:0000313" key="8">
    <source>
        <dbReference type="EMBL" id="EYF03633.1"/>
    </source>
</evidence>
<organism evidence="8 9">
    <name type="scientific">Chondromyces apiculatus DSM 436</name>
    <dbReference type="NCBI Taxonomy" id="1192034"/>
    <lineage>
        <taxon>Bacteria</taxon>
        <taxon>Pseudomonadati</taxon>
        <taxon>Myxococcota</taxon>
        <taxon>Polyangia</taxon>
        <taxon>Polyangiales</taxon>
        <taxon>Polyangiaceae</taxon>
        <taxon>Chondromyces</taxon>
    </lineage>
</organism>
<dbReference type="InterPro" id="IPR009056">
    <property type="entry name" value="Cyt_c-like_dom"/>
</dbReference>
<sequence>MHRTISYPRTLIALVATGAVSAAFTGCSGEGLTPPDPREETVTMTAEPPPPISGGTLLVAGDGRTAVAGDPDRHGIWVTDLERKDVTFLPVGKTEEPGRVVEDGAGRAHVALRRGGALVTVDLASRSIVERREVCVAPSGVAYDAATDVIHVACMGGELLTLPAAGGTPTRKVRLDRDLRDVVVDGEHLLVSTFRSAETLVVDASGKVVERRKLPAFDSDPSFTGISLNYVPSVAWRLTALPGGGAAMVHQRAQSSPVVVNPGQFYYGNPDCDGNIVHTAVSLIDPADETADAPEVARPVAAIPMVGLPVDVAISRDGMDVAIVGAANDKLVFTTRSAIVDDSGEGNCMPTTTEESVPGQPVAVAFDGEGHAVVQLREPPGLFVVDGANRTIDFPGESVKDTGHEMFHRPPSSFAAMSCASCHPQGHEDGHTWNFDPIGQRRTQSMGGGILQTAPLHWDGDMEDFDKLMTEVFVGRMAGSSPGIRQERLMVRFLDRIPAFPASPPDDEGAVARGEAIFKSEAVGCASCHSGAMFTNNRNEDVGRGEKLQVPTLVGLSGRAPFMHDGCAATLRDRFDDEACGGKAHGDLSTLSDADIDDLVVYLETL</sequence>
<evidence type="ECO:0000256" key="6">
    <source>
        <dbReference type="SAM" id="SignalP"/>
    </source>
</evidence>
<dbReference type="eggNOG" id="COG3391">
    <property type="taxonomic scope" value="Bacteria"/>
</dbReference>
<dbReference type="PANTHER" id="PTHR30600">
    <property type="entry name" value="CYTOCHROME C PEROXIDASE-RELATED"/>
    <property type="match status" value="1"/>
</dbReference>
<accession>A0A017T335</accession>
<keyword evidence="9" id="KW-1185">Reference proteome</keyword>
<dbReference type="InterPro" id="IPR015943">
    <property type="entry name" value="WD40/YVTN_repeat-like_dom_sf"/>
</dbReference>
<dbReference type="InterPro" id="IPR051395">
    <property type="entry name" value="Cytochrome_c_Peroxidase/MauG"/>
</dbReference>
<evidence type="ECO:0000259" key="7">
    <source>
        <dbReference type="PROSITE" id="PS51007"/>
    </source>
</evidence>
<feature type="region of interest" description="Disordered" evidence="5">
    <location>
        <begin position="29"/>
        <end position="51"/>
    </location>
</feature>
<dbReference type="AlphaFoldDB" id="A0A017T335"/>
<dbReference type="RefSeq" id="WP_044245755.1">
    <property type="nucleotide sequence ID" value="NZ_ASRX01000044.1"/>
</dbReference>